<evidence type="ECO:0000313" key="2">
    <source>
        <dbReference type="EMBL" id="ONN27615.1"/>
    </source>
</evidence>
<dbReference type="Pfam" id="PF09723">
    <property type="entry name" value="Zn_ribbon_8"/>
    <property type="match status" value="1"/>
</dbReference>
<keyword evidence="3" id="KW-1185">Reference proteome</keyword>
<dbReference type="EMBL" id="LBFC01000007">
    <property type="protein sequence ID" value="ONN27615.1"/>
    <property type="molecule type" value="Genomic_DNA"/>
</dbReference>
<evidence type="ECO:0000313" key="3">
    <source>
        <dbReference type="Proteomes" id="UP000242616"/>
    </source>
</evidence>
<dbReference type="SMART" id="SM00834">
    <property type="entry name" value="CxxC_CXXC_SSSS"/>
    <property type="match status" value="1"/>
</dbReference>
<organism evidence="2 3">
    <name type="scientific">Thermosipho affectus</name>
    <dbReference type="NCBI Taxonomy" id="660294"/>
    <lineage>
        <taxon>Bacteria</taxon>
        <taxon>Thermotogati</taxon>
        <taxon>Thermotogota</taxon>
        <taxon>Thermotogae</taxon>
        <taxon>Thermotogales</taxon>
        <taxon>Fervidobacteriaceae</taxon>
        <taxon>Thermosipho</taxon>
    </lineage>
</organism>
<dbReference type="PANTHER" id="PTHR34404">
    <property type="entry name" value="REGULATORY PROTEIN, FMDB FAMILY"/>
    <property type="match status" value="1"/>
</dbReference>
<reference evidence="2 3" key="1">
    <citation type="submission" date="2015-06" db="EMBL/GenBank/DDBJ databases">
        <title>Genome sequencing of Thermotogales isolates from hydrothermal vents.</title>
        <authorList>
            <person name="Haverkamp T.H."/>
            <person name="Kublanov I.V."/>
            <person name="Nesbo C.L."/>
        </authorList>
    </citation>
    <scope>NUCLEOTIDE SEQUENCE [LARGE SCALE GENOMIC DNA]</scope>
    <source>
        <strain evidence="3">ik275mar</strain>
    </source>
</reference>
<dbReference type="Proteomes" id="UP000242616">
    <property type="component" value="Unassembled WGS sequence"/>
</dbReference>
<sequence>MPLYRYVCKKCGNEKVELHSFKEQLNLECEICGSQMEKAIGRVGIVFKGSGFYITDSKKSTSSNNSSSNDSK</sequence>
<protein>
    <submittedName>
        <fullName evidence="2">FmdB family transcriptional regulator</fullName>
    </submittedName>
</protein>
<accession>A0ABX3IIE8</accession>
<dbReference type="PANTHER" id="PTHR34404:SF2">
    <property type="entry name" value="CONSERVED SERINE RICH PROTEIN"/>
    <property type="match status" value="1"/>
</dbReference>
<dbReference type="RefSeq" id="WP_075665484.1">
    <property type="nucleotide sequence ID" value="NZ_LBFC01000007.1"/>
</dbReference>
<comment type="caution">
    <text evidence="2">The sequence shown here is derived from an EMBL/GenBank/DDBJ whole genome shotgun (WGS) entry which is preliminary data.</text>
</comment>
<dbReference type="NCBIfam" id="TIGR02605">
    <property type="entry name" value="CxxC_CxxC_SSSS"/>
    <property type="match status" value="1"/>
</dbReference>
<proteinExistence type="predicted"/>
<evidence type="ECO:0000259" key="1">
    <source>
        <dbReference type="SMART" id="SM00834"/>
    </source>
</evidence>
<feature type="domain" description="Putative regulatory protein FmdB zinc ribbon" evidence="1">
    <location>
        <begin position="1"/>
        <end position="41"/>
    </location>
</feature>
<name>A0ABX3IIE8_9BACT</name>
<gene>
    <name evidence="2" type="ORF">XJ44_02465</name>
</gene>
<dbReference type="InterPro" id="IPR013429">
    <property type="entry name" value="Regulatory_FmdB_Zinc_ribbon"/>
</dbReference>